<dbReference type="InterPro" id="IPR036388">
    <property type="entry name" value="WH-like_DNA-bd_sf"/>
</dbReference>
<dbReference type="PRINTS" id="PR00598">
    <property type="entry name" value="HTHMARR"/>
</dbReference>
<dbReference type="InterPro" id="IPR039422">
    <property type="entry name" value="MarR/SlyA-like"/>
</dbReference>
<reference evidence="2 3" key="1">
    <citation type="submission" date="2009-02" db="EMBL/GenBank/DDBJ databases">
        <title>The Genome Sequence of Oxalobacter formigenes OXCC13.</title>
        <authorList>
            <consortium name="The Broad Institute Genome Sequencing Platform"/>
            <person name="Ward D."/>
            <person name="Young S.K."/>
            <person name="Kodira C.D."/>
            <person name="Zeng Q."/>
            <person name="Koehrsen M."/>
            <person name="Alvarado L."/>
            <person name="Berlin A."/>
            <person name="Borenstein D."/>
            <person name="Chen Z."/>
            <person name="Engels R."/>
            <person name="Freedman E."/>
            <person name="Gellesch M."/>
            <person name="Goldberg J."/>
            <person name="Griggs A."/>
            <person name="Gujja S."/>
            <person name="Heiman D."/>
            <person name="Hepburn T."/>
            <person name="Howarth C."/>
            <person name="Jen D."/>
            <person name="Larson L."/>
            <person name="Lewis B."/>
            <person name="Mehta T."/>
            <person name="Park D."/>
            <person name="Pearson M."/>
            <person name="Roberts A."/>
            <person name="Saif S."/>
            <person name="Shea T."/>
            <person name="Shenoy N."/>
            <person name="Sisk P."/>
            <person name="Stolte C."/>
            <person name="Sykes S."/>
            <person name="Walk T."/>
            <person name="White J."/>
            <person name="Yandava C."/>
            <person name="Allison M.J."/>
            <person name="Lander E."/>
            <person name="Nusbaum C."/>
            <person name="Galagan J."/>
            <person name="Birren B."/>
        </authorList>
    </citation>
    <scope>NUCLEOTIDE SEQUENCE [LARGE SCALE GENOMIC DNA]</scope>
    <source>
        <strain evidence="2 3">OXCC13</strain>
    </source>
</reference>
<dbReference type="GeneID" id="77134011"/>
<evidence type="ECO:0000259" key="1">
    <source>
        <dbReference type="PROSITE" id="PS50995"/>
    </source>
</evidence>
<dbReference type="Proteomes" id="UP000005089">
    <property type="component" value="Unassembled WGS sequence"/>
</dbReference>
<dbReference type="HOGENOM" id="CLU_083287_27_7_4"/>
<dbReference type="Pfam" id="PF01047">
    <property type="entry name" value="MarR"/>
    <property type="match status" value="1"/>
</dbReference>
<dbReference type="AlphaFoldDB" id="C3XCM4"/>
<dbReference type="SMART" id="SM00347">
    <property type="entry name" value="HTH_MARR"/>
    <property type="match status" value="1"/>
</dbReference>
<dbReference type="GO" id="GO:0006950">
    <property type="term" value="P:response to stress"/>
    <property type="evidence" value="ECO:0007669"/>
    <property type="project" value="TreeGrafter"/>
</dbReference>
<sequence>MSGKPKSVQHSRELPHLGILQKFRIIVSAAQKYSQRVEKQLGVTGAQLWIMKEIDVSPGLRVGEVAKKLAIHQTTASNLLDALEKKEMICKSRQETDQRIVNLTLTEKGRSLMQKAPEPVRGLLPEALSQMKDDDLMRLGESMDVLLHSIQQVDEEFAMQPLPFTM</sequence>
<dbReference type="PROSITE" id="PS50995">
    <property type="entry name" value="HTH_MARR_2"/>
    <property type="match status" value="1"/>
</dbReference>
<accession>C3XCM4</accession>
<name>C3XCM4_OXAFO</name>
<dbReference type="STRING" id="847.BRW83_0099"/>
<dbReference type="GO" id="GO:0003700">
    <property type="term" value="F:DNA-binding transcription factor activity"/>
    <property type="evidence" value="ECO:0007669"/>
    <property type="project" value="InterPro"/>
</dbReference>
<dbReference type="PANTHER" id="PTHR33164:SF89">
    <property type="entry name" value="MARR FAMILY REGULATORY PROTEIN"/>
    <property type="match status" value="1"/>
</dbReference>
<dbReference type="eggNOG" id="COG1846">
    <property type="taxonomic scope" value="Bacteria"/>
</dbReference>
<dbReference type="InterPro" id="IPR036390">
    <property type="entry name" value="WH_DNA-bd_sf"/>
</dbReference>
<dbReference type="SUPFAM" id="SSF46785">
    <property type="entry name" value="Winged helix' DNA-binding domain"/>
    <property type="match status" value="1"/>
</dbReference>
<dbReference type="Gene3D" id="1.10.10.10">
    <property type="entry name" value="Winged helix-like DNA-binding domain superfamily/Winged helix DNA-binding domain"/>
    <property type="match status" value="1"/>
</dbReference>
<dbReference type="PANTHER" id="PTHR33164">
    <property type="entry name" value="TRANSCRIPTIONAL REGULATOR, MARR FAMILY"/>
    <property type="match status" value="1"/>
</dbReference>
<dbReference type="RefSeq" id="WP_005882557.1">
    <property type="nucleotide sequence ID" value="NZ_CP019430.1"/>
</dbReference>
<gene>
    <name evidence="2" type="ORF">OFBG_01978</name>
</gene>
<feature type="domain" description="HTH marR-type" evidence="1">
    <location>
        <begin position="16"/>
        <end position="155"/>
    </location>
</feature>
<organism evidence="2 3">
    <name type="scientific">Oxalobacter formigenes OXCC13</name>
    <dbReference type="NCBI Taxonomy" id="556269"/>
    <lineage>
        <taxon>Bacteria</taxon>
        <taxon>Pseudomonadati</taxon>
        <taxon>Pseudomonadota</taxon>
        <taxon>Betaproteobacteria</taxon>
        <taxon>Burkholderiales</taxon>
        <taxon>Oxalobacteraceae</taxon>
        <taxon>Oxalobacter</taxon>
    </lineage>
</organism>
<evidence type="ECO:0000313" key="2">
    <source>
        <dbReference type="EMBL" id="EEO30950.1"/>
    </source>
</evidence>
<dbReference type="InterPro" id="IPR000835">
    <property type="entry name" value="HTH_MarR-typ"/>
</dbReference>
<evidence type="ECO:0000313" key="3">
    <source>
        <dbReference type="Proteomes" id="UP000005089"/>
    </source>
</evidence>
<dbReference type="EMBL" id="GG658170">
    <property type="protein sequence ID" value="EEO30950.1"/>
    <property type="molecule type" value="Genomic_DNA"/>
</dbReference>
<dbReference type="OrthoDB" id="8911933at2"/>
<keyword evidence="3" id="KW-1185">Reference proteome</keyword>
<protein>
    <submittedName>
        <fullName evidence="2">Transcriptional regulator, MarR family</fullName>
    </submittedName>
</protein>
<proteinExistence type="predicted"/>